<evidence type="ECO:0000256" key="5">
    <source>
        <dbReference type="SAM" id="MobiDB-lite"/>
    </source>
</evidence>
<dbReference type="STRING" id="35128.B8C5L0"/>
<protein>
    <recommendedName>
        <fullName evidence="4">Oxidation resistance protein 1</fullName>
    </recommendedName>
</protein>
<gene>
    <name evidence="7" type="ORF">THAPSDRAFT_6112</name>
</gene>
<reference evidence="7 8" key="2">
    <citation type="journal article" date="2008" name="Nature">
        <title>The Phaeodactylum genome reveals the evolutionary history of diatom genomes.</title>
        <authorList>
            <person name="Bowler C."/>
            <person name="Allen A.E."/>
            <person name="Badger J.H."/>
            <person name="Grimwood J."/>
            <person name="Jabbari K."/>
            <person name="Kuo A."/>
            <person name="Maheswari U."/>
            <person name="Martens C."/>
            <person name="Maumus F."/>
            <person name="Otillar R.P."/>
            <person name="Rayko E."/>
            <person name="Salamov A."/>
            <person name="Vandepoele K."/>
            <person name="Beszteri B."/>
            <person name="Gruber A."/>
            <person name="Heijde M."/>
            <person name="Katinka M."/>
            <person name="Mock T."/>
            <person name="Valentin K."/>
            <person name="Verret F."/>
            <person name="Berges J.A."/>
            <person name="Brownlee C."/>
            <person name="Cadoret J.P."/>
            <person name="Chiovitti A."/>
            <person name="Choi C.J."/>
            <person name="Coesel S."/>
            <person name="De Martino A."/>
            <person name="Detter J.C."/>
            <person name="Durkin C."/>
            <person name="Falciatore A."/>
            <person name="Fournet J."/>
            <person name="Haruta M."/>
            <person name="Huysman M.J."/>
            <person name="Jenkins B.D."/>
            <person name="Jiroutova K."/>
            <person name="Jorgensen R.E."/>
            <person name="Joubert Y."/>
            <person name="Kaplan A."/>
            <person name="Kroger N."/>
            <person name="Kroth P.G."/>
            <person name="La Roche J."/>
            <person name="Lindquist E."/>
            <person name="Lommer M."/>
            <person name="Martin-Jezequel V."/>
            <person name="Lopez P.J."/>
            <person name="Lucas S."/>
            <person name="Mangogna M."/>
            <person name="McGinnis K."/>
            <person name="Medlin L.K."/>
            <person name="Montsant A."/>
            <person name="Oudot-Le Secq M.P."/>
            <person name="Napoli C."/>
            <person name="Obornik M."/>
            <person name="Parker M.S."/>
            <person name="Petit J.L."/>
            <person name="Porcel B.M."/>
            <person name="Poulsen N."/>
            <person name="Robison M."/>
            <person name="Rychlewski L."/>
            <person name="Rynearson T.A."/>
            <person name="Schmutz J."/>
            <person name="Shapiro H."/>
            <person name="Siaut M."/>
            <person name="Stanley M."/>
            <person name="Sussman M.R."/>
            <person name="Taylor A.R."/>
            <person name="Vardi A."/>
            <person name="von Dassow P."/>
            <person name="Vyverman W."/>
            <person name="Willis A."/>
            <person name="Wyrwicz L.S."/>
            <person name="Rokhsar D.S."/>
            <person name="Weissenbach J."/>
            <person name="Armbrust E.V."/>
            <person name="Green B.R."/>
            <person name="Van de Peer Y."/>
            <person name="Grigoriev I.V."/>
        </authorList>
    </citation>
    <scope>NUCLEOTIDE SEQUENCE [LARGE SCALE GENOMIC DNA]</scope>
    <source>
        <strain evidence="7 8">CCMP1335</strain>
    </source>
</reference>
<dbReference type="Proteomes" id="UP000001449">
    <property type="component" value="Chromosome 6"/>
</dbReference>
<comment type="similarity">
    <text evidence="2">Belongs to the OXR1 family.</text>
</comment>
<feature type="non-terminal residue" evidence="7">
    <location>
        <position position="1"/>
    </location>
</feature>
<feature type="region of interest" description="Disordered" evidence="5">
    <location>
        <begin position="546"/>
        <end position="589"/>
    </location>
</feature>
<comment type="subcellular location">
    <subcellularLocation>
        <location evidence="1">Mitochondrion</location>
    </subcellularLocation>
</comment>
<dbReference type="PANTHER" id="PTHR23354:SF62">
    <property type="entry name" value="MUSTARD, ISOFORM V"/>
    <property type="match status" value="1"/>
</dbReference>
<dbReference type="KEGG" id="tps:THAPSDRAFT_6112"/>
<evidence type="ECO:0000256" key="2">
    <source>
        <dbReference type="ARBA" id="ARBA00009540"/>
    </source>
</evidence>
<dbReference type="GeneID" id="7443595"/>
<dbReference type="InParanoid" id="B8C5L0"/>
<dbReference type="HOGENOM" id="CLU_242883_0_0_1"/>
<evidence type="ECO:0000313" key="7">
    <source>
        <dbReference type="EMBL" id="EED91524.1"/>
    </source>
</evidence>
<evidence type="ECO:0000256" key="3">
    <source>
        <dbReference type="ARBA" id="ARBA00023128"/>
    </source>
</evidence>
<accession>B8C5L0</accession>
<evidence type="ECO:0000256" key="1">
    <source>
        <dbReference type="ARBA" id="ARBA00004173"/>
    </source>
</evidence>
<keyword evidence="8" id="KW-1185">Reference proteome</keyword>
<dbReference type="GO" id="GO:0005739">
    <property type="term" value="C:mitochondrion"/>
    <property type="evidence" value="ECO:0007669"/>
    <property type="project" value="UniProtKB-SubCell"/>
</dbReference>
<dbReference type="RefSeq" id="XP_002291417.1">
    <property type="nucleotide sequence ID" value="XM_002291381.1"/>
</dbReference>
<feature type="compositionally biased region" description="Low complexity" evidence="5">
    <location>
        <begin position="840"/>
        <end position="850"/>
    </location>
</feature>
<dbReference type="PANTHER" id="PTHR23354">
    <property type="entry name" value="NUCLEOLAR PROTEIN 7/ESTROGEN RECEPTOR COACTIVATOR-RELATED"/>
    <property type="match status" value="1"/>
</dbReference>
<dbReference type="PROSITE" id="PS51886">
    <property type="entry name" value="TLDC"/>
    <property type="match status" value="1"/>
</dbReference>
<feature type="compositionally biased region" description="Polar residues" evidence="5">
    <location>
        <begin position="804"/>
        <end position="814"/>
    </location>
</feature>
<feature type="region of interest" description="Disordered" evidence="5">
    <location>
        <begin position="837"/>
        <end position="861"/>
    </location>
</feature>
<evidence type="ECO:0000259" key="6">
    <source>
        <dbReference type="PROSITE" id="PS51886"/>
    </source>
</evidence>
<reference evidence="7 8" key="1">
    <citation type="journal article" date="2004" name="Science">
        <title>The genome of the diatom Thalassiosira pseudonana: ecology, evolution, and metabolism.</title>
        <authorList>
            <person name="Armbrust E.V."/>
            <person name="Berges J.A."/>
            <person name="Bowler C."/>
            <person name="Green B.R."/>
            <person name="Martinez D."/>
            <person name="Putnam N.H."/>
            <person name="Zhou S."/>
            <person name="Allen A.E."/>
            <person name="Apt K.E."/>
            <person name="Bechner M."/>
            <person name="Brzezinski M.A."/>
            <person name="Chaal B.K."/>
            <person name="Chiovitti A."/>
            <person name="Davis A.K."/>
            <person name="Demarest M.S."/>
            <person name="Detter J.C."/>
            <person name="Glavina T."/>
            <person name="Goodstein D."/>
            <person name="Hadi M.Z."/>
            <person name="Hellsten U."/>
            <person name="Hildebrand M."/>
            <person name="Jenkins B.D."/>
            <person name="Jurka J."/>
            <person name="Kapitonov V.V."/>
            <person name="Kroger N."/>
            <person name="Lau W.W."/>
            <person name="Lane T.W."/>
            <person name="Larimer F.W."/>
            <person name="Lippmeier J.C."/>
            <person name="Lucas S."/>
            <person name="Medina M."/>
            <person name="Montsant A."/>
            <person name="Obornik M."/>
            <person name="Parker M.S."/>
            <person name="Palenik B."/>
            <person name="Pazour G.J."/>
            <person name="Richardson P.M."/>
            <person name="Rynearson T.A."/>
            <person name="Saito M.A."/>
            <person name="Schwartz D.C."/>
            <person name="Thamatrakoln K."/>
            <person name="Valentin K."/>
            <person name="Vardi A."/>
            <person name="Wilkerson F.P."/>
            <person name="Rokhsar D.S."/>
        </authorList>
    </citation>
    <scope>NUCLEOTIDE SEQUENCE [LARGE SCALE GENOMIC DNA]</scope>
    <source>
        <strain evidence="7 8">CCMP1335</strain>
    </source>
</reference>
<sequence length="1640" mass="177927">MESFIHDVDQIEINPLDLFCSSIDTLRGLPIDQIIPPNSNWSARPTRNSGINSNASNNDRQEIREMCRRGIPPCLRCAAWIINVVSASNPTMSKSDCDDYGTLMKVRILEHGWDLVLKSLFPDKTDIERADVLDFGLGHENIMSLIHGDVVHGGVAIPDGGIQSLTMVLHAARDSLGIEFCPLLPDIACLLLSFMPESYAYATIRQMVVDDSSYFLAVSRVQHLAWCKTFSDLMRRRKHVLRIMDIFTGEGAHAIFRIGTTLCCLSHAHLGESIRKNCDNATIFWEGVRRFAHSKHFQFDIFLNQAYAVTKTFKVITRPVFPRPEFVARLISNNEPWAEANQSNLPTHADKKSLGLVEGEVPIELAKDSAGRLSLALWLPPVLQSTKLELIYSSNYHGRSIEMFYRCCSSSKHTITTMEVLDMNEPTVIGMYATQTWHNNPDGYGDGGCFLFRLNPMPECFRYKSEEMRITSFDEDGEDAPPTHVNDAGQLMISSDSFISMGVGEDGASGLRLNEDLTRGSTSHSIGFGNRELVGKGIEVFEVGLGVSPPPRRQPSTDDLTITPPLPLSPPPVDASMRRPQRGGNPHTLPLDAIQSIVTINTGTRPAVVAAPTSSSAAWLASRWTRRSSLFGSVLPDSAVDYGHGSLSVSMLTIPFNSSIIVDDSSGVVADTTRGGSDCGEQLTTMIATCNPSSLHSKISLATVINSRSNERGHVVKMQYAGTVSKDEGDGKPTFSTVCLATTSGESKTPVLLALDTNGSIHGCSFRHQHMGDDTDRLLDMKQCNFGDETMDGTNNMPIKRGKTSTADVSTTINDDTNQPLLKFMNNLNAMLESEPIEASLSSKQESTSSSRKRKLSPSINNPGIKSGGVLAVASSLTNSILPSDFPPIVMYLERAGGLNNNAETELRGLAWRTIPGLEEVDVPMTHLLFASKAKCGATIWEGLLNAMMQTVLSGNDAETDASGVIMMGFQDGSLRASLVRVGEEGAERNQSLKVFKATTLLQLADREPLISLQLVSPSSNLRDGNAKPTVLVGVGALGSIIALSSINPKFTRLPTAPFVGRLTSVAFVGCEWNESLVCLSYLGTTDARCTFLHRVIIGDDDSNHLTLRAPLPRTVSAIYSGTSISSQTVIALSSGDEKVVLLKLDLSDIDSLHNNTVQRNIEGLIRRRMSKSQKVLIDISPTEYKHDNKGNKLHSLIQKIESVSGRNTTMIRANSTALESIIALREIRETTNVASGLVGPSPRKAPVQCEVEFHKKPMPGVLDLIVSEAEQMTARWSSSVHILQSCTHALSPLLIPKSMGAIIPICYRRALGFGGKLTRVVYGGTATSYSGVAPDKMTIGVPMNDMLPVSIFASLNKTYEDDDASKDWKVAESITSSSSMSDATVSRALAMGSGSAIRASTNDAQGSYLGLVLPFDVGTHASPTIPLACTILIGVPDRINNNLDASHSNGCRELAEKMLQQWYQTKNDVVSLPMLKEGHWMRRSVSSTDTNDKPSVESSQYCCSGSLQLMDSSFAHEILLPGTKQPSQPIECVLNTAIGPVSFVSAPSTANGSSDLGFAIGSCTSPGESMALLSLVRQSVIRKLLEHKIGSSQTVRDDLKLLHSYHGVLSEKPTAKIAKYVYRSSEAHLAKNEATLSDC</sequence>
<organism evidence="7 8">
    <name type="scientific">Thalassiosira pseudonana</name>
    <name type="common">Marine diatom</name>
    <name type="synonym">Cyclotella nana</name>
    <dbReference type="NCBI Taxonomy" id="35128"/>
    <lineage>
        <taxon>Eukaryota</taxon>
        <taxon>Sar</taxon>
        <taxon>Stramenopiles</taxon>
        <taxon>Ochrophyta</taxon>
        <taxon>Bacillariophyta</taxon>
        <taxon>Coscinodiscophyceae</taxon>
        <taxon>Thalassiosirophycidae</taxon>
        <taxon>Thalassiosirales</taxon>
        <taxon>Thalassiosiraceae</taxon>
        <taxon>Thalassiosira</taxon>
    </lineage>
</organism>
<keyword evidence="3" id="KW-0496">Mitochondrion</keyword>
<dbReference type="InterPro" id="IPR006571">
    <property type="entry name" value="TLDc_dom"/>
</dbReference>
<dbReference type="EMBL" id="CM000643">
    <property type="protein sequence ID" value="EED91524.1"/>
    <property type="molecule type" value="Genomic_DNA"/>
</dbReference>
<feature type="compositionally biased region" description="Pro residues" evidence="5">
    <location>
        <begin position="564"/>
        <end position="573"/>
    </location>
</feature>
<evidence type="ECO:0000313" key="8">
    <source>
        <dbReference type="Proteomes" id="UP000001449"/>
    </source>
</evidence>
<evidence type="ECO:0000256" key="4">
    <source>
        <dbReference type="ARBA" id="ARBA00040604"/>
    </source>
</evidence>
<name>B8C5L0_THAPS</name>
<dbReference type="eggNOG" id="KOG2801">
    <property type="taxonomic scope" value="Eukaryota"/>
</dbReference>
<dbReference type="SMART" id="SM00584">
    <property type="entry name" value="TLDc"/>
    <property type="match status" value="1"/>
</dbReference>
<dbReference type="Pfam" id="PF07534">
    <property type="entry name" value="TLD"/>
    <property type="match status" value="1"/>
</dbReference>
<feature type="region of interest" description="Disordered" evidence="5">
    <location>
        <begin position="792"/>
        <end position="814"/>
    </location>
</feature>
<feature type="domain" description="TLDc" evidence="6">
    <location>
        <begin position="365"/>
        <end position="544"/>
    </location>
</feature>
<dbReference type="PaxDb" id="35128-Thaps6112"/>
<proteinExistence type="inferred from homology"/>